<name>S0B3P8_ENTIV</name>
<dbReference type="InterPro" id="IPR017853">
    <property type="entry name" value="GH"/>
</dbReference>
<evidence type="ECO:0000313" key="2">
    <source>
        <dbReference type="EMBL" id="BAN41829.1"/>
    </source>
</evidence>
<dbReference type="PANTHER" id="PTHR47786">
    <property type="entry name" value="ALPHA-1,4-GLUCAN:MALTOSE-1-PHOSPHATE MALTOSYLTRANSFERASE"/>
    <property type="match status" value="1"/>
</dbReference>
<protein>
    <recommendedName>
        <fullName evidence="1">Glycosyl hydrolase family 13 catalytic domain-containing protein</fullName>
    </recommendedName>
</protein>
<dbReference type="Gene3D" id="3.20.20.80">
    <property type="entry name" value="Glycosidases"/>
    <property type="match status" value="1"/>
</dbReference>
<organism evidence="2">
    <name type="scientific">Entamoeba invadens</name>
    <dbReference type="NCBI Taxonomy" id="33085"/>
    <lineage>
        <taxon>Eukaryota</taxon>
        <taxon>Amoebozoa</taxon>
        <taxon>Evosea</taxon>
        <taxon>Archamoebae</taxon>
        <taxon>Mastigamoebida</taxon>
        <taxon>Entamoebidae</taxon>
        <taxon>Entamoeba</taxon>
    </lineage>
</organism>
<feature type="domain" description="Glycosyl hydrolase family 13 catalytic" evidence="1">
    <location>
        <begin position="13"/>
        <end position="398"/>
    </location>
</feature>
<dbReference type="EMBL" id="AK423414">
    <property type="protein sequence ID" value="BAN41829.1"/>
    <property type="molecule type" value="mRNA"/>
</dbReference>
<reference evidence="2" key="1">
    <citation type="submission" date="2012-06" db="EMBL/GenBank/DDBJ databases">
        <title>Short 5' UTR of Entamoeba genes.</title>
        <authorList>
            <person name="Hiranuka K."/>
            <person name="Kumagai M."/>
            <person name="Wakaguri H."/>
            <person name="Suzuki Y."/>
            <person name="Sugano S."/>
            <person name="Watanabe J."/>
            <person name="Makioka A."/>
        </authorList>
    </citation>
    <scope>NUCLEOTIDE SEQUENCE</scope>
    <source>
        <strain evidence="2">IP1</strain>
    </source>
</reference>
<dbReference type="AlphaFoldDB" id="S0B3P8"/>
<proteinExistence type="evidence at transcript level"/>
<dbReference type="PANTHER" id="PTHR47786:SF2">
    <property type="entry name" value="GLYCOSYL HYDROLASE FAMILY 13 CATALYTIC DOMAIN-CONTAINING PROTEIN"/>
    <property type="match status" value="1"/>
</dbReference>
<evidence type="ECO:0000259" key="1">
    <source>
        <dbReference type="SMART" id="SM00642"/>
    </source>
</evidence>
<dbReference type="VEuPathDB" id="AmoebaDB:EIN_284010"/>
<dbReference type="Pfam" id="PF00128">
    <property type="entry name" value="Alpha-amylase"/>
    <property type="match status" value="1"/>
</dbReference>
<dbReference type="InterPro" id="IPR006047">
    <property type="entry name" value="GH13_cat_dom"/>
</dbReference>
<dbReference type="GO" id="GO:0005975">
    <property type="term" value="P:carbohydrate metabolic process"/>
    <property type="evidence" value="ECO:0007669"/>
    <property type="project" value="InterPro"/>
</dbReference>
<dbReference type="CDD" id="cd11347">
    <property type="entry name" value="AmyAc_1"/>
    <property type="match status" value="1"/>
</dbReference>
<dbReference type="SMART" id="SM00642">
    <property type="entry name" value="Aamy"/>
    <property type="match status" value="1"/>
</dbReference>
<sequence length="495" mass="57116">MLQLFCLVAVSQAMYPVVYEISTRPWLYELSQKYSRDITTIRQIPLVEFDLLKTKGIDYVWMMGVWQLGNYGLEIDKKVNYSYVLPDYTEDDIIGSPYAITQYVCNKEIGIDEDLIWLKTQLHARGLKLMLDFVPNHSACDAPTVSSNPELYVRAKRAANYDPKYYLPNGVAHGSDPYFDPWGDTAQWNYFEQKTRDFMKENMMKVASIADGIRCDMAHLDLNEVFYSTWKDEMDAWGYKMPSTEFWADTITAVKKLYPKIVLMAEVYEDYQMAKLKECGFDYYYDKAFLDKVEQSVTEVNEYIAQHDIEFFNNAAHFVENHDENRAVYNMKTVKRADAAAALATTLPGLIFFNHGQFDGLENKLDVHLRRSYAEDVSPDAQNFYTVFTNILKNDAFRTKNFEIVPNLAGENPEQFSVWTRTATEKFLVVINYSEKEGSLNIPMLNVTPQEGQTTITFTDLMTNSDPITITQETLQTTGLGVQSAPYQVKIFKYL</sequence>
<accession>S0B3P8</accession>
<dbReference type="SUPFAM" id="SSF51445">
    <property type="entry name" value="(Trans)glycosidases"/>
    <property type="match status" value="1"/>
</dbReference>